<accession>A0A8D3AMB1</accession>
<dbReference type="AlphaFoldDB" id="A0A8D3AMB1"/>
<evidence type="ECO:0000313" key="1">
    <source>
        <dbReference type="Ensembl" id="ENSSMAP00000020437.2"/>
    </source>
</evidence>
<reference evidence="1" key="2">
    <citation type="submission" date="2025-08" db="UniProtKB">
        <authorList>
            <consortium name="Ensembl"/>
        </authorList>
    </citation>
    <scope>IDENTIFICATION</scope>
</reference>
<protein>
    <submittedName>
        <fullName evidence="1">Uncharacterized protein</fullName>
    </submittedName>
</protein>
<name>A0A8D3AMB1_SCOMX</name>
<organism evidence="1 2">
    <name type="scientific">Scophthalmus maximus</name>
    <name type="common">Turbot</name>
    <name type="synonym">Psetta maxima</name>
    <dbReference type="NCBI Taxonomy" id="52904"/>
    <lineage>
        <taxon>Eukaryota</taxon>
        <taxon>Metazoa</taxon>
        <taxon>Chordata</taxon>
        <taxon>Craniata</taxon>
        <taxon>Vertebrata</taxon>
        <taxon>Euteleostomi</taxon>
        <taxon>Actinopterygii</taxon>
        <taxon>Neopterygii</taxon>
        <taxon>Teleostei</taxon>
        <taxon>Neoteleostei</taxon>
        <taxon>Acanthomorphata</taxon>
        <taxon>Carangaria</taxon>
        <taxon>Pleuronectiformes</taxon>
        <taxon>Pleuronectoidei</taxon>
        <taxon>Scophthalmidae</taxon>
        <taxon>Scophthalmus</taxon>
    </lineage>
</organism>
<sequence length="76" mass="8416">MTVGWASEYSRVPGLNSPILAASFSARHPRTAVVFLCFAGLRASCCATAELRLNMSDSFCSASWRRDKEDTDHLLY</sequence>
<dbReference type="Proteomes" id="UP000694558">
    <property type="component" value="Chromosome 10"/>
</dbReference>
<proteinExistence type="predicted"/>
<evidence type="ECO:0000313" key="2">
    <source>
        <dbReference type="Proteomes" id="UP000694558"/>
    </source>
</evidence>
<reference evidence="1" key="1">
    <citation type="submission" date="2023-05" db="EMBL/GenBank/DDBJ databases">
        <title>High-quality long-read genome of Scophthalmus maximus.</title>
        <authorList>
            <person name="Lien S."/>
            <person name="Martinez P."/>
        </authorList>
    </citation>
    <scope>NUCLEOTIDE SEQUENCE [LARGE SCALE GENOMIC DNA]</scope>
</reference>
<dbReference type="Ensembl" id="ENSSMAT00000020685.2">
    <property type="protein sequence ID" value="ENSSMAP00000020437.2"/>
    <property type="gene ID" value="ENSSMAG00000012541.2"/>
</dbReference>